<proteinExistence type="predicted"/>
<sequence length="190" mass="21205">MNREQYLKRLETCLDTLSTEERSSALLYYVDYFEDAGADAEQEVIAQLGDPRQLADRILEENGQSPSAGRWRQWLAAAAQKWGSYRRRRSERHVSKSPHKRERLRIAGFCILFVLSAWLLLCGVAVVILSLTLFSTGPMGALFYLGLGLFVSGGALLALSALSGRLPRPRKRNTPLAGRQTAEEVTAHGR</sequence>
<reference evidence="3" key="1">
    <citation type="submission" date="2015-09" db="EMBL/GenBank/DDBJ databases">
        <authorList>
            <consortium name="Pathogen Informatics"/>
        </authorList>
    </citation>
    <scope>NUCLEOTIDE SEQUENCE</scope>
    <source>
        <strain evidence="3">2789STDY5834896</strain>
    </source>
</reference>
<keyword evidence="2" id="KW-1133">Transmembrane helix</keyword>
<evidence type="ECO:0000313" key="3">
    <source>
        <dbReference type="EMBL" id="SCJ88315.1"/>
    </source>
</evidence>
<keyword evidence="2" id="KW-0472">Membrane</keyword>
<name>A0A1C6K2T8_9FIRM</name>
<evidence type="ECO:0000256" key="2">
    <source>
        <dbReference type="SAM" id="Phobius"/>
    </source>
</evidence>
<feature type="compositionally biased region" description="Basic and acidic residues" evidence="1">
    <location>
        <begin position="181"/>
        <end position="190"/>
    </location>
</feature>
<dbReference type="AlphaFoldDB" id="A0A1C6K2T8"/>
<feature type="transmembrane region" description="Helical" evidence="2">
    <location>
        <begin position="141"/>
        <end position="162"/>
    </location>
</feature>
<dbReference type="Pfam" id="PF22564">
    <property type="entry name" value="HAAS"/>
    <property type="match status" value="1"/>
</dbReference>
<protein>
    <submittedName>
        <fullName evidence="3">Predicted membrane protein</fullName>
    </submittedName>
</protein>
<accession>A0A1C6K2T8</accession>
<feature type="region of interest" description="Disordered" evidence="1">
    <location>
        <begin position="170"/>
        <end position="190"/>
    </location>
</feature>
<keyword evidence="2" id="KW-0812">Transmembrane</keyword>
<evidence type="ECO:0000256" key="1">
    <source>
        <dbReference type="SAM" id="MobiDB-lite"/>
    </source>
</evidence>
<organism evidence="3">
    <name type="scientific">uncultured Anaerotruncus sp</name>
    <dbReference type="NCBI Taxonomy" id="905011"/>
    <lineage>
        <taxon>Bacteria</taxon>
        <taxon>Bacillati</taxon>
        <taxon>Bacillota</taxon>
        <taxon>Clostridia</taxon>
        <taxon>Eubacteriales</taxon>
        <taxon>Oscillospiraceae</taxon>
        <taxon>Anaerotruncus</taxon>
        <taxon>environmental samples</taxon>
    </lineage>
</organism>
<feature type="transmembrane region" description="Helical" evidence="2">
    <location>
        <begin position="106"/>
        <end position="129"/>
    </location>
</feature>
<dbReference type="EMBL" id="FMHG01000002">
    <property type="protein sequence ID" value="SCJ88315.1"/>
    <property type="molecule type" value="Genomic_DNA"/>
</dbReference>
<gene>
    <name evidence="3" type="ORF">SAMEA3545359_02556</name>
</gene>